<dbReference type="AlphaFoldDB" id="A0AAD2JGX6"/>
<keyword evidence="8" id="KW-1185">Reference proteome</keyword>
<dbReference type="Pfam" id="PF00560">
    <property type="entry name" value="LRR_1"/>
    <property type="match status" value="1"/>
</dbReference>
<comment type="subcellular location">
    <subcellularLocation>
        <location evidence="1">Membrane</location>
    </subcellularLocation>
</comment>
<feature type="region of interest" description="Disordered" evidence="6">
    <location>
        <begin position="122"/>
        <end position="173"/>
    </location>
</feature>
<dbReference type="Gene3D" id="3.80.10.10">
    <property type="entry name" value="Ribonuclease Inhibitor"/>
    <property type="match status" value="2"/>
</dbReference>
<evidence type="ECO:0000256" key="1">
    <source>
        <dbReference type="ARBA" id="ARBA00004370"/>
    </source>
</evidence>
<feature type="region of interest" description="Disordered" evidence="6">
    <location>
        <begin position="1"/>
        <end position="42"/>
    </location>
</feature>
<feature type="compositionally biased region" description="Pro residues" evidence="6">
    <location>
        <begin position="533"/>
        <end position="575"/>
    </location>
</feature>
<protein>
    <recommendedName>
        <fullName evidence="9">Leucine-rich repeat-containing N-terminal plant-type domain-containing protein</fullName>
    </recommendedName>
</protein>
<reference evidence="7" key="1">
    <citation type="submission" date="2023-08" db="EMBL/GenBank/DDBJ databases">
        <authorList>
            <person name="Audoor S."/>
            <person name="Bilcke G."/>
        </authorList>
    </citation>
    <scope>NUCLEOTIDE SEQUENCE</scope>
</reference>
<keyword evidence="3" id="KW-0732">Signal</keyword>
<feature type="region of interest" description="Disordered" evidence="6">
    <location>
        <begin position="257"/>
        <end position="289"/>
    </location>
</feature>
<accession>A0AAD2JGX6</accession>
<evidence type="ECO:0000256" key="6">
    <source>
        <dbReference type="SAM" id="MobiDB-lite"/>
    </source>
</evidence>
<evidence type="ECO:0000313" key="7">
    <source>
        <dbReference type="EMBL" id="CAJ1948491.1"/>
    </source>
</evidence>
<keyword evidence="5" id="KW-0472">Membrane</keyword>
<dbReference type="InterPro" id="IPR001611">
    <property type="entry name" value="Leu-rich_rpt"/>
</dbReference>
<feature type="region of interest" description="Disordered" evidence="6">
    <location>
        <begin position="309"/>
        <end position="330"/>
    </location>
</feature>
<dbReference type="EMBL" id="CAKOGP040001747">
    <property type="protein sequence ID" value="CAJ1948491.1"/>
    <property type="molecule type" value="Genomic_DNA"/>
</dbReference>
<feature type="compositionally biased region" description="Low complexity" evidence="6">
    <location>
        <begin position="29"/>
        <end position="42"/>
    </location>
</feature>
<dbReference type="PANTHER" id="PTHR47988">
    <property type="entry name" value="SOMATIC EMBRYOGENESIS RECEPTOR KINASE 1"/>
    <property type="match status" value="1"/>
</dbReference>
<feature type="region of interest" description="Disordered" evidence="6">
    <location>
        <begin position="530"/>
        <end position="579"/>
    </location>
</feature>
<feature type="compositionally biased region" description="Low complexity" evidence="6">
    <location>
        <begin position="146"/>
        <end position="156"/>
    </location>
</feature>
<evidence type="ECO:0000256" key="2">
    <source>
        <dbReference type="ARBA" id="ARBA00022614"/>
    </source>
</evidence>
<evidence type="ECO:0000256" key="4">
    <source>
        <dbReference type="ARBA" id="ARBA00022737"/>
    </source>
</evidence>
<comment type="caution">
    <text evidence="7">The sequence shown here is derived from an EMBL/GenBank/DDBJ whole genome shotgun (WGS) entry which is preliminary data.</text>
</comment>
<organism evidence="7 8">
    <name type="scientific">Cylindrotheca closterium</name>
    <dbReference type="NCBI Taxonomy" id="2856"/>
    <lineage>
        <taxon>Eukaryota</taxon>
        <taxon>Sar</taxon>
        <taxon>Stramenopiles</taxon>
        <taxon>Ochrophyta</taxon>
        <taxon>Bacillariophyta</taxon>
        <taxon>Bacillariophyceae</taxon>
        <taxon>Bacillariophycidae</taxon>
        <taxon>Bacillariales</taxon>
        <taxon>Bacillariaceae</taxon>
        <taxon>Cylindrotheca</taxon>
    </lineage>
</organism>
<keyword evidence="2" id="KW-0433">Leucine-rich repeat</keyword>
<feature type="compositionally biased region" description="Basic and acidic residues" evidence="6">
    <location>
        <begin position="313"/>
        <end position="322"/>
    </location>
</feature>
<keyword evidence="4" id="KW-0677">Repeat</keyword>
<evidence type="ECO:0000256" key="3">
    <source>
        <dbReference type="ARBA" id="ARBA00022729"/>
    </source>
</evidence>
<dbReference type="InterPro" id="IPR032675">
    <property type="entry name" value="LRR_dom_sf"/>
</dbReference>
<dbReference type="GO" id="GO:0016020">
    <property type="term" value="C:membrane"/>
    <property type="evidence" value="ECO:0007669"/>
    <property type="project" value="UniProtKB-SubCell"/>
</dbReference>
<evidence type="ECO:0000313" key="8">
    <source>
        <dbReference type="Proteomes" id="UP001295423"/>
    </source>
</evidence>
<dbReference type="SUPFAM" id="SSF52058">
    <property type="entry name" value="L domain-like"/>
    <property type="match status" value="1"/>
</dbReference>
<evidence type="ECO:0008006" key="9">
    <source>
        <dbReference type="Google" id="ProtNLM"/>
    </source>
</evidence>
<feature type="compositionally biased region" description="Polar residues" evidence="6">
    <location>
        <begin position="259"/>
        <end position="276"/>
    </location>
</feature>
<dbReference type="FunFam" id="3.80.10.10:FF:000041">
    <property type="entry name" value="LRR receptor-like serine/threonine-protein kinase ERECTA"/>
    <property type="match status" value="1"/>
</dbReference>
<name>A0AAD2JGX6_9STRA</name>
<dbReference type="Proteomes" id="UP001295423">
    <property type="component" value="Unassembled WGS sequence"/>
</dbReference>
<evidence type="ECO:0000256" key="5">
    <source>
        <dbReference type="ARBA" id="ARBA00023136"/>
    </source>
</evidence>
<proteinExistence type="predicted"/>
<gene>
    <name evidence="7" type="ORF">CYCCA115_LOCUS11643</name>
</gene>
<sequence>MLSKQHLANPGLRYQQARRDPGEAPPPSVAASNMARMPAAAAAPPTRANSVASRYMQAANPHVAASQDVWVNNVSGGGGGAPPPPAADPDGGVVLKPAFIQNNAHPGFEPPEIYRPPPVIPTPAAAAGRGGRSRSSSHDGDEFYGSTHTSTTAATAPQIGAVRMPGLDGQLDNDNDMNISLPPAVDPYHHVVAQAVDDESAGGMDKDLRDRVANLEEDLKKSYMMLSAHSRHGGLSADGSDADTDLLRQRVQELEQQLANPANQSTHSRSRSLTTGDSDEFANPSPSEGLVTAASSRIVVAVVDPAVTPKPPRVGDVERGNSEDEDEDESKGIPVGIKCLILLVLLGGIGAAVFFLVPFGDDDDEGVGIVPVQVTPTDAPAVPAEPTLSPTDSVVFPICPSHFQGSNNNSSSSSSSYVATGSKNQTYILDCSIAGDVSAIQIDRSTCEPSCAFLLEKSAYEDLCVDSFFALDVPDEYFGDGNTLFELGHLDIGANVSCANATNYIIPDPSASPSLAPSSAASENPTLAVLIPTEPPTPIPTVTPTPPPTGVPTPPPTPQPTPSPTPEPTPPPTEPPVDRLGEALERFFPGESLSETSAEYRALEWASQIDSRNAAINSVEFRERFTLANLFYATNGDSWTRRSGWTGEGNHCDWQGVTCSNEQVSLLDLNDNNMNGPIIKTWDNLALISRLRMMENGLVGTVPTEMGRMSNLGRLELSDNFLDGEFPTQIGDLAQLTNLQIRNNLFRGEIPTHLGRLTRLQSFVAEFNQFSGRIPDELSGMTSLRNIYLGRNQLAGPIPASFESFSQLTLLSISENRLSGSLPAELSRMTNLQRFSAAQNQLSSSIPDDFGAWTAMTYLSVFDNQLTGTIPSSMSQWTNTDTIYFYETGVTGSMNSFCSSGNVGDSNFEFYAECGLECSCCTHCCTNQNCGQV</sequence>
<dbReference type="FunFam" id="3.80.10.10:FF:000400">
    <property type="entry name" value="Nuclear pore complex protein NUP107"/>
    <property type="match status" value="1"/>
</dbReference>